<keyword evidence="1" id="KW-0472">Membrane</keyword>
<protein>
    <submittedName>
        <fullName evidence="2">Transporter</fullName>
    </submittedName>
</protein>
<evidence type="ECO:0000256" key="1">
    <source>
        <dbReference type="SAM" id="Phobius"/>
    </source>
</evidence>
<feature type="transmembrane region" description="Helical" evidence="1">
    <location>
        <begin position="12"/>
        <end position="30"/>
    </location>
</feature>
<keyword evidence="1" id="KW-1133">Transmembrane helix</keyword>
<dbReference type="Proteomes" id="UP000823614">
    <property type="component" value="Unassembled WGS sequence"/>
</dbReference>
<sequence length="127" mass="13516">MAKKLKINTWTAIFNIINCVLFTVSWFVIFGTAFTDAAGTTSGATGGAGAFFYVMAWIGVILNAICIYQSHKHGIKMTGGILGTIGSVCFGLTALLAFPAIVLLIISCVLLFQQHAAKNTDNTSIQH</sequence>
<evidence type="ECO:0000313" key="3">
    <source>
        <dbReference type="Proteomes" id="UP000823614"/>
    </source>
</evidence>
<keyword evidence="1" id="KW-0812">Transmembrane</keyword>
<accession>A0A9D9E4M2</accession>
<comment type="caution">
    <text evidence="2">The sequence shown here is derived from an EMBL/GenBank/DDBJ whole genome shotgun (WGS) entry which is preliminary data.</text>
</comment>
<feature type="transmembrane region" description="Helical" evidence="1">
    <location>
        <begin position="80"/>
        <end position="112"/>
    </location>
</feature>
<name>A0A9D9E4M2_9LACO</name>
<proteinExistence type="predicted"/>
<dbReference type="AlphaFoldDB" id="A0A9D9E4M2"/>
<organism evidence="2 3">
    <name type="scientific">Candidatus Gallilactobacillus intestinavium</name>
    <dbReference type="NCBI Taxonomy" id="2840838"/>
    <lineage>
        <taxon>Bacteria</taxon>
        <taxon>Bacillati</taxon>
        <taxon>Bacillota</taxon>
        <taxon>Bacilli</taxon>
        <taxon>Lactobacillales</taxon>
        <taxon>Lactobacillaceae</taxon>
        <taxon>Lactobacillaceae incertae sedis</taxon>
        <taxon>Candidatus Gallilactobacillus</taxon>
    </lineage>
</organism>
<reference evidence="2" key="1">
    <citation type="submission" date="2020-10" db="EMBL/GenBank/DDBJ databases">
        <authorList>
            <person name="Gilroy R."/>
        </authorList>
    </citation>
    <scope>NUCLEOTIDE SEQUENCE</scope>
    <source>
        <strain evidence="2">C6-149</strain>
    </source>
</reference>
<reference evidence="2" key="2">
    <citation type="journal article" date="2021" name="PeerJ">
        <title>Extensive microbial diversity within the chicken gut microbiome revealed by metagenomics and culture.</title>
        <authorList>
            <person name="Gilroy R."/>
            <person name="Ravi A."/>
            <person name="Getino M."/>
            <person name="Pursley I."/>
            <person name="Horton D.L."/>
            <person name="Alikhan N.F."/>
            <person name="Baker D."/>
            <person name="Gharbi K."/>
            <person name="Hall N."/>
            <person name="Watson M."/>
            <person name="Adriaenssens E.M."/>
            <person name="Foster-Nyarko E."/>
            <person name="Jarju S."/>
            <person name="Secka A."/>
            <person name="Antonio M."/>
            <person name="Oren A."/>
            <person name="Chaudhuri R.R."/>
            <person name="La Ragione R."/>
            <person name="Hildebrand F."/>
            <person name="Pallen M.J."/>
        </authorList>
    </citation>
    <scope>NUCLEOTIDE SEQUENCE</scope>
    <source>
        <strain evidence="2">C6-149</strain>
    </source>
</reference>
<feature type="transmembrane region" description="Helical" evidence="1">
    <location>
        <begin position="50"/>
        <end position="68"/>
    </location>
</feature>
<dbReference type="EMBL" id="JADIMP010000003">
    <property type="protein sequence ID" value="MBO8440833.1"/>
    <property type="molecule type" value="Genomic_DNA"/>
</dbReference>
<gene>
    <name evidence="2" type="ORF">IAA89_00045</name>
</gene>
<evidence type="ECO:0000313" key="2">
    <source>
        <dbReference type="EMBL" id="MBO8440833.1"/>
    </source>
</evidence>